<evidence type="ECO:0000256" key="1">
    <source>
        <dbReference type="ARBA" id="ARBA00023239"/>
    </source>
</evidence>
<dbReference type="Gene3D" id="3.20.20.140">
    <property type="entry name" value="Metal-dependent hydrolases"/>
    <property type="match status" value="1"/>
</dbReference>
<proteinExistence type="inferred from homology"/>
<dbReference type="EMBL" id="HBIR01054277">
    <property type="protein sequence ID" value="CAE0590819.1"/>
    <property type="molecule type" value="Transcribed_RNA"/>
</dbReference>
<organism evidence="4">
    <name type="scientific">Emiliania huxleyi</name>
    <name type="common">Coccolithophore</name>
    <name type="synonym">Pontosphaera huxleyi</name>
    <dbReference type="NCBI Taxonomy" id="2903"/>
    <lineage>
        <taxon>Eukaryota</taxon>
        <taxon>Haptista</taxon>
        <taxon>Haptophyta</taxon>
        <taxon>Prymnesiophyceae</taxon>
        <taxon>Isochrysidales</taxon>
        <taxon>Noelaerhabdaceae</taxon>
        <taxon>Emiliania</taxon>
    </lineage>
</organism>
<evidence type="ECO:0000313" key="4">
    <source>
        <dbReference type="EMBL" id="CAE0590819.1"/>
    </source>
</evidence>
<protein>
    <recommendedName>
        <fullName evidence="3">Amidohydrolase-related domain-containing protein</fullName>
    </recommendedName>
</protein>
<gene>
    <name evidence="4" type="ORF">EHUX00137_LOCUS42278</name>
</gene>
<dbReference type="SUPFAM" id="SSF51556">
    <property type="entry name" value="Metallo-dependent hydrolases"/>
    <property type="match status" value="1"/>
</dbReference>
<dbReference type="InterPro" id="IPR032466">
    <property type="entry name" value="Metal_Hydrolase"/>
</dbReference>
<dbReference type="GO" id="GO:0019748">
    <property type="term" value="P:secondary metabolic process"/>
    <property type="evidence" value="ECO:0007669"/>
    <property type="project" value="TreeGrafter"/>
</dbReference>
<dbReference type="InterPro" id="IPR006680">
    <property type="entry name" value="Amidohydro-rel"/>
</dbReference>
<dbReference type="PANTHER" id="PTHR21240">
    <property type="entry name" value="2-AMINO-3-CARBOXYLMUCONATE-6-SEMIALDEHYDE DECARBOXYLASE"/>
    <property type="match status" value="1"/>
</dbReference>
<keyword evidence="2" id="KW-0210">Decarboxylase</keyword>
<accession>A0A7S3TRZ4</accession>
<dbReference type="Pfam" id="PF04909">
    <property type="entry name" value="Amidohydro_2"/>
    <property type="match status" value="1"/>
</dbReference>
<name>A0A7S3TRZ4_EMIHU</name>
<dbReference type="AlphaFoldDB" id="A0A7S3TRZ4"/>
<feature type="domain" description="Amidohydrolase-related" evidence="3">
    <location>
        <begin position="37"/>
        <end position="342"/>
    </location>
</feature>
<dbReference type="GO" id="GO:0016787">
    <property type="term" value="F:hydrolase activity"/>
    <property type="evidence" value="ECO:0007669"/>
    <property type="project" value="InterPro"/>
</dbReference>
<keyword evidence="1 2" id="KW-0456">Lyase</keyword>
<dbReference type="PANTHER" id="PTHR21240:SF28">
    <property type="entry name" value="ISO-OROTATE DECARBOXYLASE (EUROFUNG)"/>
    <property type="match status" value="1"/>
</dbReference>
<sequence length="367" mass="39934">MWRRTPFLSRLSGQSLGLAVCRRMHTGAAARPAEPVIDVHAHVVLEATMGTAGGFGPELGVDADGTPWFRIGEYYLRGVQYKGSPFMDASVRLARMERDGISFQVLSPNPLTYFHYIPAQEAVRFCRAHNDALAKLVADHPHRLAGLAALPVQCPESAAEELQRAVRELGLLGGGIGTEWGTPLDSPELDVVWATATSLDVPIFMHPAPRGIDGPVGDPRLRRFELDVVVGFNLESTLAICTLIFGGVLARHPNLDLCFPSGGGAIPFVSGRLAAAAAAPRPWVSDELRSRGALERALRRLWFDTHVHDDGALQLLQRVADPGHLVFGTNFSGWDQDQSKATSPPDTSMLELTVNARRLLRRPHLCV</sequence>
<dbReference type="InterPro" id="IPR032465">
    <property type="entry name" value="ACMSD"/>
</dbReference>
<evidence type="ECO:0000259" key="3">
    <source>
        <dbReference type="Pfam" id="PF04909"/>
    </source>
</evidence>
<evidence type="ECO:0000256" key="2">
    <source>
        <dbReference type="RuleBase" id="RU366045"/>
    </source>
</evidence>
<dbReference type="GO" id="GO:0016831">
    <property type="term" value="F:carboxy-lyase activity"/>
    <property type="evidence" value="ECO:0007669"/>
    <property type="project" value="UniProtKB-KW"/>
</dbReference>
<reference evidence="4" key="1">
    <citation type="submission" date="2021-01" db="EMBL/GenBank/DDBJ databases">
        <authorList>
            <person name="Corre E."/>
            <person name="Pelletier E."/>
            <person name="Niang G."/>
            <person name="Scheremetjew M."/>
            <person name="Finn R."/>
            <person name="Kale V."/>
            <person name="Holt S."/>
            <person name="Cochrane G."/>
            <person name="Meng A."/>
            <person name="Brown T."/>
            <person name="Cohen L."/>
        </authorList>
    </citation>
    <scope>NUCLEOTIDE SEQUENCE</scope>
    <source>
        <strain evidence="4">379</strain>
    </source>
</reference>
<comment type="similarity">
    <text evidence="2">Belongs to the metallo-dependent hydrolases superfamily.</text>
</comment>
<dbReference type="GO" id="GO:0005737">
    <property type="term" value="C:cytoplasm"/>
    <property type="evidence" value="ECO:0007669"/>
    <property type="project" value="TreeGrafter"/>
</dbReference>